<protein>
    <recommendedName>
        <fullName evidence="4">Tetratricopeptide repeat protein</fullName>
    </recommendedName>
</protein>
<proteinExistence type="predicted"/>
<name>A0A6J4GB73_9FLAO</name>
<feature type="signal peptide" evidence="1">
    <location>
        <begin position="1"/>
        <end position="21"/>
    </location>
</feature>
<feature type="chain" id="PRO_5026739831" description="Tetratricopeptide repeat protein" evidence="1">
    <location>
        <begin position="22"/>
        <end position="206"/>
    </location>
</feature>
<dbReference type="EMBL" id="CADCSU010000058">
    <property type="protein sequence ID" value="CAA9196476.1"/>
    <property type="molecule type" value="Genomic_DNA"/>
</dbReference>
<keyword evidence="1" id="KW-0732">Signal</keyword>
<accession>A0A6J4GB73</accession>
<evidence type="ECO:0000313" key="3">
    <source>
        <dbReference type="Proteomes" id="UP000479938"/>
    </source>
</evidence>
<dbReference type="Proteomes" id="UP000479938">
    <property type="component" value="Unassembled WGS sequence"/>
</dbReference>
<reference evidence="2 3" key="1">
    <citation type="submission" date="2020-02" db="EMBL/GenBank/DDBJ databases">
        <authorList>
            <person name="Criscuolo A."/>
        </authorList>
    </citation>
    <scope>NUCLEOTIDE SEQUENCE [LARGE SCALE GENOMIC DNA]</scope>
    <source>
        <strain evidence="2">CIP105534</strain>
    </source>
</reference>
<evidence type="ECO:0000256" key="1">
    <source>
        <dbReference type="SAM" id="SignalP"/>
    </source>
</evidence>
<dbReference type="AlphaFoldDB" id="A0A6J4GB73"/>
<evidence type="ECO:0008006" key="4">
    <source>
        <dbReference type="Google" id="ProtNLM"/>
    </source>
</evidence>
<sequence length="206" mass="23913">MPKMKKITIAVLLLFTLNSWSQDDKKLWLQGNKYSLGLSYFQKKQFNKAIEPLLFAFKINSESEIGKKSKNIIDSLKPIVRKNFINKIIGTWSLSGNEPTWVNKDLKAARDSDSLMVISNQEISYYVKNIKTKETKLIKTDKIEFYEGFENDYSVTEMVNPDNELWMYIVDESSNSLHLIQTGTITSSGRKRIDIDNKEAYYSRIK</sequence>
<gene>
    <name evidence="2" type="ORF">FLA105534_01139</name>
</gene>
<evidence type="ECO:0000313" key="2">
    <source>
        <dbReference type="EMBL" id="CAA9196476.1"/>
    </source>
</evidence>
<keyword evidence="3" id="KW-1185">Reference proteome</keyword>
<organism evidence="2 3">
    <name type="scientific">Flavobacterium bizetiae</name>
    <dbReference type="NCBI Taxonomy" id="2704140"/>
    <lineage>
        <taxon>Bacteria</taxon>
        <taxon>Pseudomonadati</taxon>
        <taxon>Bacteroidota</taxon>
        <taxon>Flavobacteriia</taxon>
        <taxon>Flavobacteriales</taxon>
        <taxon>Flavobacteriaceae</taxon>
        <taxon>Flavobacterium</taxon>
    </lineage>
</organism>